<dbReference type="InterPro" id="IPR012910">
    <property type="entry name" value="Plug_dom"/>
</dbReference>
<dbReference type="SUPFAM" id="SSF56935">
    <property type="entry name" value="Porins"/>
    <property type="match status" value="1"/>
</dbReference>
<keyword evidence="6 11" id="KW-0798">TonB box</keyword>
<keyword evidence="3 10" id="KW-1134">Transmembrane beta strand</keyword>
<comment type="subcellular location">
    <subcellularLocation>
        <location evidence="1 10">Cell outer membrane</location>
        <topology evidence="1 10">Multi-pass membrane protein</topology>
    </subcellularLocation>
</comment>
<dbReference type="InterPro" id="IPR000531">
    <property type="entry name" value="Beta-barrel_TonB"/>
</dbReference>
<reference evidence="15 16" key="1">
    <citation type="submission" date="2018-06" db="EMBL/GenBank/DDBJ databases">
        <title>Genomic Encyclopedia of Archaeal and Bacterial Type Strains, Phase II (KMG-II): from individual species to whole genera.</title>
        <authorList>
            <person name="Goeker M."/>
        </authorList>
    </citation>
    <scope>NUCLEOTIDE SEQUENCE [LARGE SCALE GENOMIC DNA]</scope>
    <source>
        <strain evidence="15 16">DSM 27372</strain>
    </source>
</reference>
<evidence type="ECO:0000256" key="2">
    <source>
        <dbReference type="ARBA" id="ARBA00022448"/>
    </source>
</evidence>
<evidence type="ECO:0000259" key="13">
    <source>
        <dbReference type="Pfam" id="PF00593"/>
    </source>
</evidence>
<dbReference type="InterPro" id="IPR037066">
    <property type="entry name" value="Plug_dom_sf"/>
</dbReference>
<dbReference type="InterPro" id="IPR039426">
    <property type="entry name" value="TonB-dep_rcpt-like"/>
</dbReference>
<comment type="caution">
    <text evidence="15">The sequence shown here is derived from an EMBL/GenBank/DDBJ whole genome shotgun (WGS) entry which is preliminary data.</text>
</comment>
<dbReference type="OrthoDB" id="9768177at2"/>
<organism evidence="15 16">
    <name type="scientific">Pedobacter nutrimenti</name>
    <dbReference type="NCBI Taxonomy" id="1241337"/>
    <lineage>
        <taxon>Bacteria</taxon>
        <taxon>Pseudomonadati</taxon>
        <taxon>Bacteroidota</taxon>
        <taxon>Sphingobacteriia</taxon>
        <taxon>Sphingobacteriales</taxon>
        <taxon>Sphingobacteriaceae</taxon>
        <taxon>Pedobacter</taxon>
    </lineage>
</organism>
<dbReference type="Pfam" id="PF07715">
    <property type="entry name" value="Plug"/>
    <property type="match status" value="1"/>
</dbReference>
<evidence type="ECO:0000256" key="3">
    <source>
        <dbReference type="ARBA" id="ARBA00022452"/>
    </source>
</evidence>
<dbReference type="Gene3D" id="2.40.170.20">
    <property type="entry name" value="TonB-dependent receptor, beta-barrel domain"/>
    <property type="match status" value="1"/>
</dbReference>
<dbReference type="RefSeq" id="WP_110828474.1">
    <property type="nucleotide sequence ID" value="NZ_QKLU01000002.1"/>
</dbReference>
<evidence type="ECO:0000256" key="10">
    <source>
        <dbReference type="PROSITE-ProRule" id="PRU01360"/>
    </source>
</evidence>
<dbReference type="Gene3D" id="2.170.130.10">
    <property type="entry name" value="TonB-dependent receptor, plug domain"/>
    <property type="match status" value="1"/>
</dbReference>
<feature type="domain" description="TonB-dependent receptor-like beta-barrel" evidence="13">
    <location>
        <begin position="442"/>
        <end position="815"/>
    </location>
</feature>
<evidence type="ECO:0000256" key="1">
    <source>
        <dbReference type="ARBA" id="ARBA00004571"/>
    </source>
</evidence>
<protein>
    <submittedName>
        <fullName evidence="15">TonB-linked SusC/RagA family outer membrane protein</fullName>
    </submittedName>
</protein>
<keyword evidence="16" id="KW-1185">Reference proteome</keyword>
<feature type="chain" id="PRO_5016364149" evidence="12">
    <location>
        <begin position="21"/>
        <end position="1071"/>
    </location>
</feature>
<dbReference type="NCBIfam" id="TIGR04057">
    <property type="entry name" value="SusC_RagA_signa"/>
    <property type="match status" value="1"/>
</dbReference>
<proteinExistence type="inferred from homology"/>
<evidence type="ECO:0000256" key="6">
    <source>
        <dbReference type="ARBA" id="ARBA00023077"/>
    </source>
</evidence>
<name>A0A318UHH6_9SPHI</name>
<accession>A0A318UHH6</accession>
<gene>
    <name evidence="15" type="ORF">B0O44_102418</name>
</gene>
<evidence type="ECO:0000256" key="5">
    <source>
        <dbReference type="ARBA" id="ARBA00022729"/>
    </source>
</evidence>
<keyword evidence="8" id="KW-0675">Receptor</keyword>
<dbReference type="InterPro" id="IPR023997">
    <property type="entry name" value="TonB-dep_OMP_SusC/RagA_CS"/>
</dbReference>
<evidence type="ECO:0000313" key="16">
    <source>
        <dbReference type="Proteomes" id="UP000248198"/>
    </source>
</evidence>
<dbReference type="PANTHER" id="PTHR30069:SF29">
    <property type="entry name" value="HEMOGLOBIN AND HEMOGLOBIN-HAPTOGLOBIN-BINDING PROTEIN 1-RELATED"/>
    <property type="match status" value="1"/>
</dbReference>
<dbReference type="GO" id="GO:0015344">
    <property type="term" value="F:siderophore uptake transmembrane transporter activity"/>
    <property type="evidence" value="ECO:0007669"/>
    <property type="project" value="TreeGrafter"/>
</dbReference>
<dbReference type="PANTHER" id="PTHR30069">
    <property type="entry name" value="TONB-DEPENDENT OUTER MEMBRANE RECEPTOR"/>
    <property type="match status" value="1"/>
</dbReference>
<evidence type="ECO:0000256" key="12">
    <source>
        <dbReference type="SAM" id="SignalP"/>
    </source>
</evidence>
<keyword evidence="7 10" id="KW-0472">Membrane</keyword>
<keyword evidence="5 12" id="KW-0732">Signal</keyword>
<dbReference type="InterPro" id="IPR023996">
    <property type="entry name" value="TonB-dep_OMP_SusC/RagA"/>
</dbReference>
<dbReference type="Proteomes" id="UP000248198">
    <property type="component" value="Unassembled WGS sequence"/>
</dbReference>
<evidence type="ECO:0000256" key="9">
    <source>
        <dbReference type="ARBA" id="ARBA00023237"/>
    </source>
</evidence>
<dbReference type="InterPro" id="IPR008969">
    <property type="entry name" value="CarboxyPept-like_regulatory"/>
</dbReference>
<dbReference type="Pfam" id="PF00593">
    <property type="entry name" value="TonB_dep_Rec_b-barrel"/>
    <property type="match status" value="1"/>
</dbReference>
<dbReference type="GO" id="GO:0009279">
    <property type="term" value="C:cell outer membrane"/>
    <property type="evidence" value="ECO:0007669"/>
    <property type="project" value="UniProtKB-SubCell"/>
</dbReference>
<comment type="similarity">
    <text evidence="10 11">Belongs to the TonB-dependent receptor family.</text>
</comment>
<evidence type="ECO:0000256" key="11">
    <source>
        <dbReference type="RuleBase" id="RU003357"/>
    </source>
</evidence>
<dbReference type="EMBL" id="QKLU01000002">
    <property type="protein sequence ID" value="PYF75864.1"/>
    <property type="molecule type" value="Genomic_DNA"/>
</dbReference>
<dbReference type="PROSITE" id="PS52016">
    <property type="entry name" value="TONB_DEPENDENT_REC_3"/>
    <property type="match status" value="1"/>
</dbReference>
<dbReference type="SUPFAM" id="SSF49464">
    <property type="entry name" value="Carboxypeptidase regulatory domain-like"/>
    <property type="match status" value="1"/>
</dbReference>
<dbReference type="NCBIfam" id="TIGR04056">
    <property type="entry name" value="OMP_RagA_SusC"/>
    <property type="match status" value="1"/>
</dbReference>
<keyword evidence="9 10" id="KW-0998">Cell outer membrane</keyword>
<sequence length="1071" mass="116260">MKKIIQCLLFFVLFAASAMAQNRTITGTVKGKEDGLPIPGVSVKLKGTSTGVATGTDGRYAIRISSANAILEFSSVGYAPQSVAVASKDVIDISLGTDAKTLGEVVVTALGVSRAKKTLGYSSTQVSAEEINRASPTNLASGLQGKVAGVDISTTSGQPGGSSKVILRGFSSISGNNQPLYVIDGVPVNNTRPGGAAVVNSIGDLTDNYDFGNAANDINPNEIESVSILKGAAASSLYGSRASNGVIIITTKKGKAGAFKVDFSSSAALTKVSIVPDLQDQYGQGFSRANNIAENGSWGAKLDGQMRPWGSEVDGVRQYRPFSAVKNNFKDAFDTGKEFNNNLSFSGGNEVSTFRFSYGNVYSNGILPGANDTYKRNTIGLSGSTKYKAISLNASVNYVGKNTRAPRTGTPKSGVGTTFYEDILQIPVDFPIRAFEDYKNKYYNVDGYFSAYSQNPYYSIYENGATFKSDRVYGNIDAKFKASDWLSFQFQQGYDINNIVDKIWDAKSAATPGSWAGGGNDEGAVRKPNVGDVVEGSEKYFEFDSKLNALFNKKISTDIDVNGLVGFNFNDRGSRVLYTGVEDLAIPGFYHIENSPNNPTSTQSSTQRRLFGLYASATIGFKNYAFLTLNARNDWSSTLPVQQRSYFYPGANFSLLLSEVYDLKSANISLFKIRAAYGKTGSDTNPYSIYNTLTKANINMGYAQINFPIDGVSGYTISNTLNNSNLRPEISTETEFGAELKFFNNRLGLDISYYNRVTNDQILPVASAPSIGYNFRVVNFGKVRNRGVEIALSGTPIKTKDISWDIMYTFTRNRNVVLALPDGLNKVVLKSAFDAQLVARVGQPLGVIEAPVAKYDPQGRIVVSANGFPLQANDLGAYGNSQRDFIMGLNNNFRYKEFSLGFAIDYKKGGVFYSGSADLLNFVGNSANTLFNDRRTFIVPNSVVEVKNNAGQVIGYAENTKAITESNVFAYYYTDLARAIAYKSRIIDKTFIKLREVTLSYTLPGKIAKKIGAERASVTLYGRNLFTWLPKENRIIDPEVSNLGNDLASEFGEFRSGPSTKNYGLSLNVTF</sequence>
<dbReference type="InterPro" id="IPR036942">
    <property type="entry name" value="Beta-barrel_TonB_sf"/>
</dbReference>
<dbReference type="Gene3D" id="2.60.40.1120">
    <property type="entry name" value="Carboxypeptidase-like, regulatory domain"/>
    <property type="match status" value="1"/>
</dbReference>
<dbReference type="Pfam" id="PF13715">
    <property type="entry name" value="CarbopepD_reg_2"/>
    <property type="match status" value="1"/>
</dbReference>
<evidence type="ECO:0000256" key="4">
    <source>
        <dbReference type="ARBA" id="ARBA00022692"/>
    </source>
</evidence>
<dbReference type="AlphaFoldDB" id="A0A318UHH6"/>
<evidence type="ECO:0000256" key="8">
    <source>
        <dbReference type="ARBA" id="ARBA00023170"/>
    </source>
</evidence>
<keyword evidence="2 10" id="KW-0813">Transport</keyword>
<keyword evidence="4 10" id="KW-0812">Transmembrane</keyword>
<evidence type="ECO:0000313" key="15">
    <source>
        <dbReference type="EMBL" id="PYF75864.1"/>
    </source>
</evidence>
<evidence type="ECO:0000256" key="7">
    <source>
        <dbReference type="ARBA" id="ARBA00023136"/>
    </source>
</evidence>
<evidence type="ECO:0000259" key="14">
    <source>
        <dbReference type="Pfam" id="PF07715"/>
    </source>
</evidence>
<feature type="domain" description="TonB-dependent receptor plug" evidence="14">
    <location>
        <begin position="117"/>
        <end position="246"/>
    </location>
</feature>
<feature type="signal peptide" evidence="12">
    <location>
        <begin position="1"/>
        <end position="20"/>
    </location>
</feature>
<dbReference type="GO" id="GO:0044718">
    <property type="term" value="P:siderophore transmembrane transport"/>
    <property type="evidence" value="ECO:0007669"/>
    <property type="project" value="TreeGrafter"/>
</dbReference>